<dbReference type="OrthoDB" id="783264at2759"/>
<organism evidence="2 3">
    <name type="scientific">Castanea mollissima</name>
    <name type="common">Chinese chestnut</name>
    <dbReference type="NCBI Taxonomy" id="60419"/>
    <lineage>
        <taxon>Eukaryota</taxon>
        <taxon>Viridiplantae</taxon>
        <taxon>Streptophyta</taxon>
        <taxon>Embryophyta</taxon>
        <taxon>Tracheophyta</taxon>
        <taxon>Spermatophyta</taxon>
        <taxon>Magnoliopsida</taxon>
        <taxon>eudicotyledons</taxon>
        <taxon>Gunneridae</taxon>
        <taxon>Pentapetalae</taxon>
        <taxon>rosids</taxon>
        <taxon>fabids</taxon>
        <taxon>Fagales</taxon>
        <taxon>Fagaceae</taxon>
        <taxon>Castanea</taxon>
    </lineage>
</organism>
<evidence type="ECO:0000313" key="2">
    <source>
        <dbReference type="EMBL" id="KAF3966887.1"/>
    </source>
</evidence>
<gene>
    <name evidence="2" type="ORF">CMV_009054</name>
</gene>
<dbReference type="Proteomes" id="UP000737018">
    <property type="component" value="Unassembled WGS sequence"/>
</dbReference>
<reference evidence="2" key="1">
    <citation type="submission" date="2020-03" db="EMBL/GenBank/DDBJ databases">
        <title>Castanea mollissima Vanexum genome sequencing.</title>
        <authorList>
            <person name="Staton M."/>
        </authorList>
    </citation>
    <scope>NUCLEOTIDE SEQUENCE</scope>
    <source>
        <tissue evidence="2">Leaf</tissue>
    </source>
</reference>
<dbReference type="AlphaFoldDB" id="A0A8J4RLN8"/>
<sequence length="177" mass="19369">MLFTLDKEHEAKSSCETPGTKQKQMTQTQSNSLTKKRPPKASSLHPQVSFTPTKQNMYKSSTIATKVPEEMAHTPVEIGTRGTVGSLIMKEIEYFSQLELSCQGSSQKPQFPITDKASSSSHSRPTSGSVTATQKKKNKGSKLLPGICSMVEVSDNSRPIGISGFSYRNLKSDLKKL</sequence>
<feature type="compositionally biased region" description="Basic and acidic residues" evidence="1">
    <location>
        <begin position="1"/>
        <end position="13"/>
    </location>
</feature>
<comment type="caution">
    <text evidence="2">The sequence shown here is derived from an EMBL/GenBank/DDBJ whole genome shotgun (WGS) entry which is preliminary data.</text>
</comment>
<feature type="compositionally biased region" description="Low complexity" evidence="1">
    <location>
        <begin position="118"/>
        <end position="129"/>
    </location>
</feature>
<feature type="compositionally biased region" description="Polar residues" evidence="1">
    <location>
        <begin position="14"/>
        <end position="33"/>
    </location>
</feature>
<feature type="region of interest" description="Disordered" evidence="1">
    <location>
        <begin position="1"/>
        <end position="61"/>
    </location>
</feature>
<feature type="compositionally biased region" description="Polar residues" evidence="1">
    <location>
        <begin position="44"/>
        <end position="61"/>
    </location>
</feature>
<accession>A0A8J4RLN8</accession>
<evidence type="ECO:0000256" key="1">
    <source>
        <dbReference type="SAM" id="MobiDB-lite"/>
    </source>
</evidence>
<dbReference type="PANTHER" id="PTHR35131">
    <property type="entry name" value="EXPRESSED PROTEIN"/>
    <property type="match status" value="1"/>
</dbReference>
<keyword evidence="3" id="KW-1185">Reference proteome</keyword>
<evidence type="ECO:0000313" key="3">
    <source>
        <dbReference type="Proteomes" id="UP000737018"/>
    </source>
</evidence>
<name>A0A8J4RLN8_9ROSI</name>
<dbReference type="EMBL" id="JRKL02000979">
    <property type="protein sequence ID" value="KAF3966887.1"/>
    <property type="molecule type" value="Genomic_DNA"/>
</dbReference>
<proteinExistence type="predicted"/>
<protein>
    <submittedName>
        <fullName evidence="2">Uncharacterized protein</fullName>
    </submittedName>
</protein>
<feature type="region of interest" description="Disordered" evidence="1">
    <location>
        <begin position="105"/>
        <end position="141"/>
    </location>
</feature>
<dbReference type="PANTHER" id="PTHR35131:SF2">
    <property type="entry name" value="GAG-POL POLYPROTEIN"/>
    <property type="match status" value="1"/>
</dbReference>